<dbReference type="FunCoup" id="A0A3Q7JIJ2">
    <property type="interactions" value="2484"/>
</dbReference>
<feature type="transmembrane region" description="Helical" evidence="8">
    <location>
        <begin position="1232"/>
        <end position="1256"/>
    </location>
</feature>
<proteinExistence type="predicted"/>
<dbReference type="Gene3D" id="3.30.730.10">
    <property type="entry name" value="AP2/ERF domain"/>
    <property type="match status" value="2"/>
</dbReference>
<dbReference type="PANTHER" id="PTHR14795:SF0">
    <property type="entry name" value="TRANSMEMBRANE PROTEIN 62"/>
    <property type="match status" value="1"/>
</dbReference>
<dbReference type="InParanoid" id="A0A3Q7JIJ2"/>
<dbReference type="PaxDb" id="4081-Solyc11g008570.1.1"/>
<sequence length="1357" mass="153278">MASSMNNWLGFSLSPHEEVLTSQQSSHQECFDLLTSHHHQQHHDQSTVVLPSLNVVPHDNTPFGIFEAFNRNHHQSQDWNSHDTNYKTTSNMSMLMGTSCNSQHLENNQEPPKLENFLGIGEQKLQQVCNNNNNNNNNNNYYNIYCSTPNNISENNANNIIGLSMIKNWLRNNPNSTTTTTTTPSSLQDDKKEGDVVGVAGGGGNGNNARSLSLSMSMGGDGGGDNSCSSENNKQEIVSGNNDGQISGAIVVPKKSIDTFGQRTSIYRGVTRWTGRYEAHLWDNSCRREGQTRKGRQGGYDKEEKAARAYDLAALKYWGPTTTTNFPISNYEKELEEMKHMTRQEYVASLRRKSSGFSRGASIYRGVTRHHQHGRWQARIGRVAGNKDLYLGTFSTQEEAAEAYDIAAIKFRGLNAVTNFEINRYDVKSILESSTLPIGGAAKRLKDVEQAEIALDYQRASQENIGTTHLMNGSMSAYGAGHCWPNITLQQAQPLSAMHYSNPYNSQQRLWCKQEVQDHDLTSQNFQDFQLGNAHNYLMGLDNSSSSSMEQNNVTYHQGVGYASNNNNHHGGGGFVLPHLNGSSSYGGENDNEVKQLQLGTHENIFGNYYHSQPATSNDSIKVSNTLYDHQESVCNSNNWMSTAVPMALASRTSTAAICHAEFFKRDVIELEKGPEDVAWVVQLSDLHFSVHHPERALGFEKIVGPSLSMINPSLVFITGDLTDGKSKDLLIMKQDEEEWLEYKKVMNNVIKKSGLKKNVFYDLRGNHDIFGVPAIGGPFDFYSKYSINGQLKRSGLVNSVTIQTGERSIQFVGFDSIMSLGLRGPTNLFGHPTDQLLDEISSELSVLDSQPAKPVTKIAYGHFPLSFSAASQSGRTLKETFLTHNLSAYLCGHLHTKFGKNLKRHHESNQHKHLLQLNGHGSLPNNSKTCSDEATEFKEFWEWEMGDWRKSRAMRILSIDRGWMSFVDVDFKLGAKNVIILPTFPLDSRFTMERSFHKCKMESLNLNSIRALVFSSSPVVSVVARIYDSRPGNLVTVLETPMRRNDDSTSRGNLYTCPWNFNAFEDPSPDRFLLQIEAVDIEGRSTLTELRPFSVGGLRARLSWNWKEFMVMGCQWDDLYYPILWLFYLLTLPILVFPKAIFVFLRKQYTYKSLVGNRKLVTCVAWILSELYNLPLVCFSIIVYLFYLILCPWLSGQVFTEGEERGYMTYRGWVLRFNERQKLDFHGFPDIMVVVLPHLYFVVLPTIIVIGALVAERAVFQDHLRALSAKKEDDYLVKNNVSAPTSGRNKTLTLLHRRWIRKMLLLISLAICWKHFLNCRSLVKAYAMNPFIHFPVHSMSVPILLAYTIYKTSRAE</sequence>
<dbReference type="GO" id="GO:0003677">
    <property type="term" value="F:DNA binding"/>
    <property type="evidence" value="ECO:0007669"/>
    <property type="project" value="UniProtKB-KW"/>
</dbReference>
<dbReference type="Gramene" id="Solyc11g008560.2.1">
    <property type="protein sequence ID" value="Solyc11g008560.2.1"/>
    <property type="gene ID" value="Solyc11g008560.2"/>
</dbReference>
<evidence type="ECO:0000259" key="9">
    <source>
        <dbReference type="PROSITE" id="PS51032"/>
    </source>
</evidence>
<dbReference type="Pfam" id="PF24394">
    <property type="entry name" value="TMEM62_C"/>
    <property type="match status" value="1"/>
</dbReference>
<feature type="region of interest" description="Disordered" evidence="7">
    <location>
        <begin position="174"/>
        <end position="241"/>
    </location>
</feature>
<dbReference type="InterPro" id="IPR029052">
    <property type="entry name" value="Metallo-depent_PP-like"/>
</dbReference>
<evidence type="ECO:0000256" key="2">
    <source>
        <dbReference type="ARBA" id="ARBA00022737"/>
    </source>
</evidence>
<feature type="domain" description="AP2/ERF" evidence="9">
    <location>
        <begin position="363"/>
        <end position="421"/>
    </location>
</feature>
<feature type="compositionally biased region" description="Low complexity" evidence="7">
    <location>
        <begin position="174"/>
        <end position="186"/>
    </location>
</feature>
<keyword evidence="4" id="KW-0238">DNA-binding</keyword>
<keyword evidence="6" id="KW-0539">Nucleus</keyword>
<comment type="subcellular location">
    <subcellularLocation>
        <location evidence="1">Nucleus</location>
    </subcellularLocation>
</comment>
<keyword evidence="11" id="KW-1185">Reference proteome</keyword>
<dbReference type="Gene3D" id="3.60.21.10">
    <property type="match status" value="1"/>
</dbReference>
<feature type="transmembrane region" description="Helical" evidence="8">
    <location>
        <begin position="1167"/>
        <end position="1191"/>
    </location>
</feature>
<evidence type="ECO:0000256" key="8">
    <source>
        <dbReference type="SAM" id="Phobius"/>
    </source>
</evidence>
<evidence type="ECO:0000256" key="3">
    <source>
        <dbReference type="ARBA" id="ARBA00023015"/>
    </source>
</evidence>
<dbReference type="InterPro" id="IPR036955">
    <property type="entry name" value="AP2/ERF_dom_sf"/>
</dbReference>
<dbReference type="Pfam" id="PF24384">
    <property type="entry name" value="Ig_TMM62"/>
    <property type="match status" value="1"/>
</dbReference>
<dbReference type="PANTHER" id="PTHR14795">
    <property type="entry name" value="HELICASE RELATED"/>
    <property type="match status" value="1"/>
</dbReference>
<reference evidence="10" key="1">
    <citation type="journal article" date="2012" name="Nature">
        <title>The tomato genome sequence provides insights into fleshy fruit evolution.</title>
        <authorList>
            <consortium name="Tomato Genome Consortium"/>
        </authorList>
    </citation>
    <scope>NUCLEOTIDE SEQUENCE [LARGE SCALE GENOMIC DNA]</scope>
    <source>
        <strain evidence="10">cv. Heinz 1706</strain>
    </source>
</reference>
<protein>
    <recommendedName>
        <fullName evidence="9">AP2/ERF domain-containing protein</fullName>
    </recommendedName>
</protein>
<keyword evidence="5" id="KW-0804">Transcription</keyword>
<keyword evidence="2" id="KW-0677">Repeat</keyword>
<keyword evidence="3" id="KW-0805">Transcription regulation</keyword>
<dbReference type="InterPro" id="IPR056230">
    <property type="entry name" value="TMEM62_C"/>
</dbReference>
<dbReference type="Proteomes" id="UP000004994">
    <property type="component" value="Chromosome 11"/>
</dbReference>
<dbReference type="CDD" id="cd00018">
    <property type="entry name" value="AP2"/>
    <property type="match status" value="2"/>
</dbReference>
<keyword evidence="8" id="KW-1133">Transmembrane helix</keyword>
<dbReference type="SUPFAM" id="SSF56300">
    <property type="entry name" value="Metallo-dependent phosphatases"/>
    <property type="match status" value="1"/>
</dbReference>
<keyword evidence="8" id="KW-0812">Transmembrane</keyword>
<feature type="transmembrane region" description="Helical" evidence="8">
    <location>
        <begin position="1120"/>
        <end position="1146"/>
    </location>
</feature>
<dbReference type="GO" id="GO:0016787">
    <property type="term" value="F:hydrolase activity"/>
    <property type="evidence" value="ECO:0007669"/>
    <property type="project" value="InterPro"/>
</dbReference>
<dbReference type="FunFam" id="3.30.730.10:FF:000002">
    <property type="entry name" value="AP2-like ethylene-responsive transcription factor"/>
    <property type="match status" value="1"/>
</dbReference>
<dbReference type="InterPro" id="IPR001471">
    <property type="entry name" value="AP2/ERF_dom"/>
</dbReference>
<evidence type="ECO:0000256" key="1">
    <source>
        <dbReference type="ARBA" id="ARBA00004123"/>
    </source>
</evidence>
<dbReference type="GO" id="GO:0005634">
    <property type="term" value="C:nucleus"/>
    <property type="evidence" value="ECO:0007669"/>
    <property type="project" value="UniProtKB-SubCell"/>
</dbReference>
<dbReference type="GO" id="GO:0003700">
    <property type="term" value="F:DNA-binding transcription factor activity"/>
    <property type="evidence" value="ECO:0007669"/>
    <property type="project" value="InterPro"/>
</dbReference>
<dbReference type="Pfam" id="PF00847">
    <property type="entry name" value="AP2"/>
    <property type="match status" value="1"/>
</dbReference>
<name>A0A3Q7JIJ2_SOLLC</name>
<evidence type="ECO:0000256" key="4">
    <source>
        <dbReference type="ARBA" id="ARBA00023125"/>
    </source>
</evidence>
<evidence type="ECO:0000313" key="11">
    <source>
        <dbReference type="Proteomes" id="UP000004994"/>
    </source>
</evidence>
<feature type="domain" description="AP2/ERF" evidence="9">
    <location>
        <begin position="266"/>
        <end position="327"/>
    </location>
</feature>
<dbReference type="PROSITE" id="PS51032">
    <property type="entry name" value="AP2_ERF"/>
    <property type="match status" value="2"/>
</dbReference>
<dbReference type="InterPro" id="IPR056229">
    <property type="entry name" value="Ig_TMM62"/>
</dbReference>
<evidence type="ECO:0000256" key="5">
    <source>
        <dbReference type="ARBA" id="ARBA00023163"/>
    </source>
</evidence>
<feature type="compositionally biased region" description="Polar residues" evidence="7">
    <location>
        <begin position="231"/>
        <end position="241"/>
    </location>
</feature>
<evidence type="ECO:0000313" key="10">
    <source>
        <dbReference type="EnsemblPlants" id="Solyc11g008560.2.1"/>
    </source>
</evidence>
<keyword evidence="8" id="KW-0472">Membrane</keyword>
<organism evidence="10">
    <name type="scientific">Solanum lycopersicum</name>
    <name type="common">Tomato</name>
    <name type="synonym">Lycopersicon esculentum</name>
    <dbReference type="NCBI Taxonomy" id="4081"/>
    <lineage>
        <taxon>Eukaryota</taxon>
        <taxon>Viridiplantae</taxon>
        <taxon>Streptophyta</taxon>
        <taxon>Embryophyta</taxon>
        <taxon>Tracheophyta</taxon>
        <taxon>Spermatophyta</taxon>
        <taxon>Magnoliopsida</taxon>
        <taxon>eudicotyledons</taxon>
        <taxon>Gunneridae</taxon>
        <taxon>Pentapetalae</taxon>
        <taxon>asterids</taxon>
        <taxon>lamiids</taxon>
        <taxon>Solanales</taxon>
        <taxon>Solanaceae</taxon>
        <taxon>Solanoideae</taxon>
        <taxon>Solaneae</taxon>
        <taxon>Solanum</taxon>
        <taxon>Solanum subgen. Lycopersicon</taxon>
    </lineage>
</organism>
<dbReference type="Pfam" id="PF00149">
    <property type="entry name" value="Metallophos"/>
    <property type="match status" value="1"/>
</dbReference>
<feature type="compositionally biased region" description="Low complexity" evidence="7">
    <location>
        <begin position="207"/>
        <end position="218"/>
    </location>
</feature>
<evidence type="ECO:0000256" key="7">
    <source>
        <dbReference type="SAM" id="MobiDB-lite"/>
    </source>
</evidence>
<evidence type="ECO:0000256" key="6">
    <source>
        <dbReference type="ARBA" id="ARBA00023242"/>
    </source>
</evidence>
<dbReference type="InterPro" id="IPR016177">
    <property type="entry name" value="DNA-bd_dom_sf"/>
</dbReference>
<dbReference type="EnsemblPlants" id="Solyc11g008560.2.1">
    <property type="protein sequence ID" value="Solyc11g008560.2.1"/>
    <property type="gene ID" value="Solyc11g008560.2"/>
</dbReference>
<dbReference type="SUPFAM" id="SSF54171">
    <property type="entry name" value="DNA-binding domain"/>
    <property type="match status" value="2"/>
</dbReference>
<dbReference type="InterPro" id="IPR004843">
    <property type="entry name" value="Calcineurin-like_PHP"/>
</dbReference>
<accession>A0A3Q7JIJ2</accession>
<dbReference type="SMART" id="SM00380">
    <property type="entry name" value="AP2"/>
    <property type="match status" value="2"/>
</dbReference>
<reference evidence="10" key="2">
    <citation type="submission" date="2019-01" db="UniProtKB">
        <authorList>
            <consortium name="EnsemblPlants"/>
        </authorList>
    </citation>
    <scope>IDENTIFICATION</scope>
    <source>
        <strain evidence="10">cv. Heinz 1706</strain>
    </source>
</reference>